<evidence type="ECO:0000256" key="1">
    <source>
        <dbReference type="ARBA" id="ARBA00004141"/>
    </source>
</evidence>
<organism evidence="9 10">
    <name type="scientific">Phytophthora fragariaefolia</name>
    <dbReference type="NCBI Taxonomy" id="1490495"/>
    <lineage>
        <taxon>Eukaryota</taxon>
        <taxon>Sar</taxon>
        <taxon>Stramenopiles</taxon>
        <taxon>Oomycota</taxon>
        <taxon>Peronosporomycetes</taxon>
        <taxon>Peronosporales</taxon>
        <taxon>Peronosporaceae</taxon>
        <taxon>Phytophthora</taxon>
    </lineage>
</organism>
<dbReference type="PANTHER" id="PTHR31247">
    <property type="entry name" value="TRANSMEMBRANE PROTEIN 198 FAMILY MEMBER"/>
    <property type="match status" value="1"/>
</dbReference>
<dbReference type="GO" id="GO:0005886">
    <property type="term" value="C:plasma membrane"/>
    <property type="evidence" value="ECO:0007669"/>
    <property type="project" value="TreeGrafter"/>
</dbReference>
<feature type="transmembrane region" description="Helical" evidence="7">
    <location>
        <begin position="56"/>
        <end position="73"/>
    </location>
</feature>
<reference evidence="9" key="1">
    <citation type="submission" date="2023-04" db="EMBL/GenBank/DDBJ databases">
        <title>Phytophthora fragariaefolia NBRC 109709.</title>
        <authorList>
            <person name="Ichikawa N."/>
            <person name="Sato H."/>
            <person name="Tonouchi N."/>
        </authorList>
    </citation>
    <scope>NUCLEOTIDE SEQUENCE</scope>
    <source>
        <strain evidence="9">NBRC 109709</strain>
    </source>
</reference>
<accession>A0A9W6Y1X9</accession>
<keyword evidence="3 7" id="KW-0812">Transmembrane</keyword>
<evidence type="ECO:0000256" key="3">
    <source>
        <dbReference type="ARBA" id="ARBA00022692"/>
    </source>
</evidence>
<sequence length="326" mass="34676">MSISLAIPLSPSESHVSLADILCREGNTFIFSNWQAQVTNSSQFAMQKMQSPFSRVLFALIACQLLPQVSYATNENVAASDSMESLFDSVKGVHLGGSILAMAAIAVGIVTVILGYRIFRVTLFMVRFAFGGTGVALGMERALAAEVWVVTASWVGFIVGGTLCGFLVLCLTTLGIVAVGVAAGIVLAMVLDDAFGYMLFPSSPGMCLALLCLVFGLLGGVLAFKLEKPVLIIATSLFGAGVLVWGVGYFAGDVSTLSDLKQIATQDANGDWQYSVPSAWCAYLTGFVVAFAAGLCIQFRMTSRRGQYHKPHAGRHRTRNAPYILA</sequence>
<comment type="similarity">
    <text evidence="2">Belongs to the TMEM198 family.</text>
</comment>
<name>A0A9W6Y1X9_9STRA</name>
<evidence type="ECO:0000256" key="6">
    <source>
        <dbReference type="ARBA" id="ARBA00049737"/>
    </source>
</evidence>
<feature type="transmembrane region" description="Helical" evidence="7">
    <location>
        <begin position="121"/>
        <end position="139"/>
    </location>
</feature>
<comment type="subcellular location">
    <subcellularLocation>
        <location evidence="1">Membrane</location>
        <topology evidence="1">Multi-pass membrane protein</topology>
    </subcellularLocation>
</comment>
<dbReference type="Proteomes" id="UP001165121">
    <property type="component" value="Unassembled WGS sequence"/>
</dbReference>
<dbReference type="InterPro" id="IPR040236">
    <property type="entry name" value="TMEM198"/>
</dbReference>
<evidence type="ECO:0000256" key="4">
    <source>
        <dbReference type="ARBA" id="ARBA00022989"/>
    </source>
</evidence>
<dbReference type="EMBL" id="BSXT01002674">
    <property type="protein sequence ID" value="GMF50308.1"/>
    <property type="molecule type" value="Genomic_DNA"/>
</dbReference>
<feature type="transmembrane region" description="Helical" evidence="7">
    <location>
        <begin position="145"/>
        <end position="169"/>
    </location>
</feature>
<feature type="transmembrane region" description="Helical" evidence="7">
    <location>
        <begin position="272"/>
        <end position="297"/>
    </location>
</feature>
<evidence type="ECO:0000256" key="2">
    <source>
        <dbReference type="ARBA" id="ARBA00006244"/>
    </source>
</evidence>
<dbReference type="InterPro" id="IPR025256">
    <property type="entry name" value="TM7S3/TM198-like_dom"/>
</dbReference>
<keyword evidence="4 7" id="KW-1133">Transmembrane helix</keyword>
<dbReference type="OrthoDB" id="115781at2759"/>
<feature type="transmembrane region" description="Helical" evidence="7">
    <location>
        <begin position="174"/>
        <end position="191"/>
    </location>
</feature>
<feature type="transmembrane region" description="Helical" evidence="7">
    <location>
        <begin position="93"/>
        <end position="114"/>
    </location>
</feature>
<keyword evidence="10" id="KW-1185">Reference proteome</keyword>
<evidence type="ECO:0000256" key="5">
    <source>
        <dbReference type="ARBA" id="ARBA00023136"/>
    </source>
</evidence>
<dbReference type="Pfam" id="PF13886">
    <property type="entry name" value="TM7S3_TM198"/>
    <property type="match status" value="1"/>
</dbReference>
<proteinExistence type="inferred from homology"/>
<evidence type="ECO:0000259" key="8">
    <source>
        <dbReference type="Pfam" id="PF13886"/>
    </source>
</evidence>
<evidence type="ECO:0000313" key="9">
    <source>
        <dbReference type="EMBL" id="GMF50308.1"/>
    </source>
</evidence>
<dbReference type="PANTHER" id="PTHR31247:SF5">
    <property type="entry name" value="DUF4203 DOMAIN-CONTAINING PROTEIN"/>
    <property type="match status" value="1"/>
</dbReference>
<evidence type="ECO:0000256" key="7">
    <source>
        <dbReference type="SAM" id="Phobius"/>
    </source>
</evidence>
<keyword evidence="5 7" id="KW-0472">Membrane</keyword>
<protein>
    <recommendedName>
        <fullName evidence="6">Transmembrane protein 198</fullName>
    </recommendedName>
</protein>
<dbReference type="AlphaFoldDB" id="A0A9W6Y1X9"/>
<feature type="domain" description="TM7S3/TM198-like" evidence="8">
    <location>
        <begin position="103"/>
        <end position="299"/>
    </location>
</feature>
<feature type="transmembrane region" description="Helical" evidence="7">
    <location>
        <begin position="231"/>
        <end position="252"/>
    </location>
</feature>
<gene>
    <name evidence="9" type="ORF">Pfra01_002005300</name>
</gene>
<feature type="transmembrane region" description="Helical" evidence="7">
    <location>
        <begin position="203"/>
        <end position="224"/>
    </location>
</feature>
<comment type="caution">
    <text evidence="9">The sequence shown here is derived from an EMBL/GenBank/DDBJ whole genome shotgun (WGS) entry which is preliminary data.</text>
</comment>
<evidence type="ECO:0000313" key="10">
    <source>
        <dbReference type="Proteomes" id="UP001165121"/>
    </source>
</evidence>